<feature type="region of interest" description="Disordered" evidence="9">
    <location>
        <begin position="1"/>
        <end position="32"/>
    </location>
</feature>
<dbReference type="FunFam" id="3.30.230.10:FF:000004">
    <property type="entry name" value="40S ribosomal protein S2"/>
    <property type="match status" value="1"/>
</dbReference>
<dbReference type="InterPro" id="IPR018192">
    <property type="entry name" value="Ribosomal_uS5_N_CS"/>
</dbReference>
<dbReference type="InterPro" id="IPR005324">
    <property type="entry name" value="Ribosomal_uS5_C"/>
</dbReference>
<dbReference type="GO" id="GO:0003735">
    <property type="term" value="F:structural constituent of ribosome"/>
    <property type="evidence" value="ECO:0007669"/>
    <property type="project" value="UniProtKB-UniRule"/>
</dbReference>
<dbReference type="InterPro" id="IPR014721">
    <property type="entry name" value="Ribsml_uS5_D2-typ_fold_subgr"/>
</dbReference>
<dbReference type="Proteomes" id="UP001516023">
    <property type="component" value="Unassembled WGS sequence"/>
</dbReference>
<dbReference type="SUPFAM" id="SSF54211">
    <property type="entry name" value="Ribosomal protein S5 domain 2-like"/>
    <property type="match status" value="1"/>
</dbReference>
<dbReference type="Pfam" id="PF00333">
    <property type="entry name" value="Ribosomal_S5"/>
    <property type="match status" value="1"/>
</dbReference>
<dbReference type="GO" id="GO:0009507">
    <property type="term" value="C:chloroplast"/>
    <property type="evidence" value="ECO:0007669"/>
    <property type="project" value="UniProtKB-SubCell"/>
</dbReference>
<evidence type="ECO:0000256" key="3">
    <source>
        <dbReference type="ARBA" id="ARBA00022980"/>
    </source>
</evidence>
<evidence type="ECO:0000256" key="1">
    <source>
        <dbReference type="ARBA" id="ARBA00004229"/>
    </source>
</evidence>
<comment type="subcellular location">
    <subcellularLocation>
        <location evidence="1">Plastid</location>
        <location evidence="1">Chloroplast</location>
    </subcellularLocation>
</comment>
<dbReference type="InterPro" id="IPR020568">
    <property type="entry name" value="Ribosomal_Su5_D2-typ_SF"/>
</dbReference>
<evidence type="ECO:0000313" key="12">
    <source>
        <dbReference type="Proteomes" id="UP001516023"/>
    </source>
</evidence>
<dbReference type="PANTHER" id="PTHR13718">
    <property type="entry name" value="RIBOSOMAL S SUBUNIT"/>
    <property type="match status" value="1"/>
</dbReference>
<dbReference type="Pfam" id="PF03719">
    <property type="entry name" value="Ribosomal_S5_C"/>
    <property type="match status" value="1"/>
</dbReference>
<dbReference type="InterPro" id="IPR000851">
    <property type="entry name" value="Ribosomal_uS5"/>
</dbReference>
<evidence type="ECO:0000256" key="7">
    <source>
        <dbReference type="PROSITE-ProRule" id="PRU00268"/>
    </source>
</evidence>
<evidence type="ECO:0000313" key="11">
    <source>
        <dbReference type="EMBL" id="KAL3802763.1"/>
    </source>
</evidence>
<name>A0ABD3QQX3_9STRA</name>
<keyword evidence="4 7" id="KW-0687">Ribonucleoprotein</keyword>
<dbReference type="AlphaFoldDB" id="A0ABD3QQX3"/>
<sequence length="256" mass="28147">MSEERGGFGRGRGRGRGDRGRGRGRGRREGGRDENVWVPVTKLGRLVKEGKIGSIEEIFLFSIPVKEAEIIDYFLKDKLQDEVMKIMPVQKQSSAGQRTRFKAFVAVGDAAGHIGLGVKCSSEVATAIRGAILSAKLNIAPVRRGFWGRKSGLPHTVPTKVTGKCGSVRVRLIPAPRGTGLVSSPAGKRLLSMAGIDDCYTSTRGHTRTMGNFIKALFYALRNTYGYLEPDLWKENVLTATPFQEHTDFLSKKQIR</sequence>
<feature type="domain" description="S5 DRBM" evidence="10">
    <location>
        <begin position="79"/>
        <end position="142"/>
    </location>
</feature>
<dbReference type="PROSITE" id="PS00585">
    <property type="entry name" value="RIBOSOMAL_S5"/>
    <property type="match status" value="1"/>
</dbReference>
<evidence type="ECO:0000256" key="9">
    <source>
        <dbReference type="SAM" id="MobiDB-lite"/>
    </source>
</evidence>
<comment type="caution">
    <text evidence="11">The sequence shown here is derived from an EMBL/GenBank/DDBJ whole genome shotgun (WGS) entry which is preliminary data.</text>
</comment>
<dbReference type="InterPro" id="IPR013810">
    <property type="entry name" value="Ribosomal_uS5_N"/>
</dbReference>
<dbReference type="GO" id="GO:0005840">
    <property type="term" value="C:ribosome"/>
    <property type="evidence" value="ECO:0007669"/>
    <property type="project" value="UniProtKB-KW"/>
</dbReference>
<dbReference type="PROSITE" id="PS50881">
    <property type="entry name" value="S5_DSRBD"/>
    <property type="match status" value="1"/>
</dbReference>
<dbReference type="GO" id="GO:1990904">
    <property type="term" value="C:ribonucleoprotein complex"/>
    <property type="evidence" value="ECO:0007669"/>
    <property type="project" value="UniProtKB-UniRule"/>
</dbReference>
<keyword evidence="3 7" id="KW-0689">Ribosomal protein</keyword>
<evidence type="ECO:0000256" key="2">
    <source>
        <dbReference type="ARBA" id="ARBA00008945"/>
    </source>
</evidence>
<evidence type="ECO:0000256" key="8">
    <source>
        <dbReference type="RuleBase" id="RU003823"/>
    </source>
</evidence>
<protein>
    <recommendedName>
        <fullName evidence="5">Small ribosomal subunit protein uS5</fullName>
    </recommendedName>
    <alternativeName>
        <fullName evidence="6">40S ribosomal protein S2</fullName>
    </alternativeName>
</protein>
<accession>A0ABD3QQX3</accession>
<comment type="similarity">
    <text evidence="2 8">Belongs to the universal ribosomal protein uS5 family.</text>
</comment>
<feature type="compositionally biased region" description="Basic and acidic residues" evidence="9">
    <location>
        <begin position="15"/>
        <end position="32"/>
    </location>
</feature>
<dbReference type="PANTHER" id="PTHR13718:SF4">
    <property type="entry name" value="40S RIBOSOMAL PROTEIN S2"/>
    <property type="match status" value="1"/>
</dbReference>
<dbReference type="FunFam" id="3.30.160.20:FF:000002">
    <property type="entry name" value="40S ribosomal protein S2"/>
    <property type="match status" value="1"/>
</dbReference>
<dbReference type="Gene3D" id="3.30.160.20">
    <property type="match status" value="1"/>
</dbReference>
<dbReference type="EMBL" id="JABMIG020000017">
    <property type="protein sequence ID" value="KAL3802763.1"/>
    <property type="molecule type" value="Genomic_DNA"/>
</dbReference>
<gene>
    <name evidence="11" type="ORF">HJC23_007540</name>
</gene>
<evidence type="ECO:0000256" key="6">
    <source>
        <dbReference type="ARBA" id="ARBA00035407"/>
    </source>
</evidence>
<dbReference type="SUPFAM" id="SSF54768">
    <property type="entry name" value="dsRNA-binding domain-like"/>
    <property type="match status" value="1"/>
</dbReference>
<keyword evidence="12" id="KW-1185">Reference proteome</keyword>
<evidence type="ECO:0000256" key="5">
    <source>
        <dbReference type="ARBA" id="ARBA00035255"/>
    </source>
</evidence>
<evidence type="ECO:0000259" key="10">
    <source>
        <dbReference type="PROSITE" id="PS50881"/>
    </source>
</evidence>
<dbReference type="NCBIfam" id="TIGR01020">
    <property type="entry name" value="uS5_euk_arch"/>
    <property type="match status" value="1"/>
</dbReference>
<evidence type="ECO:0000256" key="4">
    <source>
        <dbReference type="ARBA" id="ARBA00023274"/>
    </source>
</evidence>
<reference evidence="11 12" key="1">
    <citation type="journal article" date="2020" name="G3 (Bethesda)">
        <title>Improved Reference Genome for Cyclotella cryptica CCMP332, a Model for Cell Wall Morphogenesis, Salinity Adaptation, and Lipid Production in Diatoms (Bacillariophyta).</title>
        <authorList>
            <person name="Roberts W.R."/>
            <person name="Downey K.M."/>
            <person name="Ruck E.C."/>
            <person name="Traller J.C."/>
            <person name="Alverson A.J."/>
        </authorList>
    </citation>
    <scope>NUCLEOTIDE SEQUENCE [LARGE SCALE GENOMIC DNA]</scope>
    <source>
        <strain evidence="11 12">CCMP332</strain>
    </source>
</reference>
<dbReference type="InterPro" id="IPR005711">
    <property type="entry name" value="Ribosomal_uS5_euk/arc"/>
</dbReference>
<proteinExistence type="inferred from homology"/>
<dbReference type="Gene3D" id="3.30.230.10">
    <property type="match status" value="1"/>
</dbReference>
<organism evidence="11 12">
    <name type="scientific">Cyclotella cryptica</name>
    <dbReference type="NCBI Taxonomy" id="29204"/>
    <lineage>
        <taxon>Eukaryota</taxon>
        <taxon>Sar</taxon>
        <taxon>Stramenopiles</taxon>
        <taxon>Ochrophyta</taxon>
        <taxon>Bacillariophyta</taxon>
        <taxon>Coscinodiscophyceae</taxon>
        <taxon>Thalassiosirophycidae</taxon>
        <taxon>Stephanodiscales</taxon>
        <taxon>Stephanodiscaceae</taxon>
        <taxon>Cyclotella</taxon>
    </lineage>
</organism>